<feature type="domain" description="Glycosyl transferase family 1" evidence="1">
    <location>
        <begin position="198"/>
        <end position="338"/>
    </location>
</feature>
<dbReference type="Proteomes" id="UP000093276">
    <property type="component" value="Chromosome"/>
</dbReference>
<dbReference type="Gene3D" id="3.40.50.2000">
    <property type="entry name" value="Glycogen Phosphorylase B"/>
    <property type="match status" value="2"/>
</dbReference>
<accession>A0AAC9D0H0</accession>
<evidence type="ECO:0000259" key="1">
    <source>
        <dbReference type="Pfam" id="PF00534"/>
    </source>
</evidence>
<dbReference type="CDD" id="cd03801">
    <property type="entry name" value="GT4_PimA-like"/>
    <property type="match status" value="1"/>
</dbReference>
<sequence length="385" mass="44046">MKSKILIIGPITDFGGRELEVGFVSNVLSSKHEVEVCSTVTISKNSQVLDFSKSLPVFSLKSKVFKNFLWIKFLAFISYLKNNCKGSVSDYANNEWAKKHCSYDGKVLEVLNTLIPKYNLVVFFGQLSSNYVKEVIEICHDNKIKFVFRTTGKILNYQNYDYLNYVDLYIHHSESNANGLKINTHNYTVIDQCAFNEEELLKISVVKNKVKTFLTIARLEKEKNIDVLIKAFLKISDNDKLIIIGEGSEYDNLKNLAKNNVNVIFTGFIRNHKTADFFKQADCIIISHYDFETGPLTGIEAMASARLILSAKTGAMEERFDGINISWFDNTVEDLYEEMVKIKNINADQAEKLSIEIRDRYISRFSKENINARYLGVIEKVMDVS</sequence>
<dbReference type="RefSeq" id="WP_066033574.1">
    <property type="nucleotide sequence ID" value="NZ_CP016907.1"/>
</dbReference>
<proteinExistence type="predicted"/>
<dbReference type="EMBL" id="CP016907">
    <property type="protein sequence ID" value="AOC95314.1"/>
    <property type="molecule type" value="Genomic_DNA"/>
</dbReference>
<dbReference type="KEGG" id="fjg:BB050_02198"/>
<dbReference type="PANTHER" id="PTHR45947:SF3">
    <property type="entry name" value="SULFOQUINOVOSYL TRANSFERASE SQD2"/>
    <property type="match status" value="1"/>
</dbReference>
<dbReference type="GeneID" id="32308077"/>
<reference evidence="2 3" key="1">
    <citation type="submission" date="2016-08" db="EMBL/GenBank/DDBJ databases">
        <title>Complete genome sequence of Flavobacterium johnsoniae strain GSE09, a volatile-producing biocontrol agent isolated from cucumber (Cucumis sativus).</title>
        <authorList>
            <person name="Jeong J.-J."/>
            <person name="Oh J.Y."/>
            <person name="Jim Y.J."/>
            <person name="Sang M.K."/>
            <person name="Kim K.D."/>
        </authorList>
    </citation>
    <scope>NUCLEOTIDE SEQUENCE [LARGE SCALE GENOMIC DNA]</scope>
    <source>
        <strain evidence="2 3">GSE09</strain>
    </source>
</reference>
<dbReference type="SUPFAM" id="SSF53756">
    <property type="entry name" value="UDP-Glycosyltransferase/glycogen phosphorylase"/>
    <property type="match status" value="1"/>
</dbReference>
<dbReference type="InterPro" id="IPR050194">
    <property type="entry name" value="Glycosyltransferase_grp1"/>
</dbReference>
<organism evidence="2 3">
    <name type="scientific">Flavobacterium anhuiense</name>
    <dbReference type="NCBI Taxonomy" id="459526"/>
    <lineage>
        <taxon>Bacteria</taxon>
        <taxon>Pseudomonadati</taxon>
        <taxon>Bacteroidota</taxon>
        <taxon>Flavobacteriia</taxon>
        <taxon>Flavobacteriales</taxon>
        <taxon>Flavobacteriaceae</taxon>
        <taxon>Flavobacterium</taxon>
    </lineage>
</organism>
<evidence type="ECO:0000313" key="3">
    <source>
        <dbReference type="Proteomes" id="UP000093276"/>
    </source>
</evidence>
<dbReference type="PANTHER" id="PTHR45947">
    <property type="entry name" value="SULFOQUINOVOSYL TRANSFERASE SQD2"/>
    <property type="match status" value="1"/>
</dbReference>
<gene>
    <name evidence="2" type="primary">gtf1_1</name>
    <name evidence="2" type="ORF">BB050_02198</name>
</gene>
<protein>
    <submittedName>
        <fullName evidence="2">Glycosyltransferase Gtf1</fullName>
    </submittedName>
</protein>
<dbReference type="InterPro" id="IPR001296">
    <property type="entry name" value="Glyco_trans_1"/>
</dbReference>
<name>A0AAC9D0H0_9FLAO</name>
<dbReference type="GO" id="GO:0016757">
    <property type="term" value="F:glycosyltransferase activity"/>
    <property type="evidence" value="ECO:0007669"/>
    <property type="project" value="InterPro"/>
</dbReference>
<dbReference type="Pfam" id="PF00534">
    <property type="entry name" value="Glycos_transf_1"/>
    <property type="match status" value="1"/>
</dbReference>
<dbReference type="AlphaFoldDB" id="A0AAC9D0H0"/>
<evidence type="ECO:0000313" key="2">
    <source>
        <dbReference type="EMBL" id="AOC95314.1"/>
    </source>
</evidence>